<dbReference type="EMBL" id="BAAAZX010000024">
    <property type="protein sequence ID" value="GAA4015969.1"/>
    <property type="molecule type" value="Genomic_DNA"/>
</dbReference>
<evidence type="ECO:0000313" key="2">
    <source>
        <dbReference type="Proteomes" id="UP001500456"/>
    </source>
</evidence>
<dbReference type="Proteomes" id="UP001500456">
    <property type="component" value="Unassembled WGS sequence"/>
</dbReference>
<evidence type="ECO:0000313" key="1">
    <source>
        <dbReference type="EMBL" id="GAA4015969.1"/>
    </source>
</evidence>
<accession>A0ABP7SSU4</accession>
<protein>
    <submittedName>
        <fullName evidence="1">Uncharacterized protein</fullName>
    </submittedName>
</protein>
<comment type="caution">
    <text evidence="1">The sequence shown here is derived from an EMBL/GenBank/DDBJ whole genome shotgun (WGS) entry which is preliminary data.</text>
</comment>
<proteinExistence type="predicted"/>
<reference evidence="2" key="1">
    <citation type="journal article" date="2019" name="Int. J. Syst. Evol. Microbiol.">
        <title>The Global Catalogue of Microorganisms (GCM) 10K type strain sequencing project: providing services to taxonomists for standard genome sequencing and annotation.</title>
        <authorList>
            <consortium name="The Broad Institute Genomics Platform"/>
            <consortium name="The Broad Institute Genome Sequencing Center for Infectious Disease"/>
            <person name="Wu L."/>
            <person name="Ma J."/>
        </authorList>
    </citation>
    <scope>NUCLEOTIDE SEQUENCE [LARGE SCALE GENOMIC DNA]</scope>
    <source>
        <strain evidence="2">JCM 16924</strain>
    </source>
</reference>
<gene>
    <name evidence="1" type="ORF">GCM10022232_68850</name>
</gene>
<name>A0ABP7SSU4_9ACTN</name>
<sequence length="130" mass="14481">MPENTCGARKPGRENGRHRIPCIRRTGHQTAHRDGLGQEWPQQEASVDHQNDARAVDPARSAARAQWEAQLAADEAELLRAEEWHAISRRLDRCHAAQRAGDNSTYLRDRVARLEALQACLLGSVESLAA</sequence>
<keyword evidence="2" id="KW-1185">Reference proteome</keyword>
<organism evidence="1 2">
    <name type="scientific">Streptomyces plumbiresistens</name>
    <dbReference type="NCBI Taxonomy" id="511811"/>
    <lineage>
        <taxon>Bacteria</taxon>
        <taxon>Bacillati</taxon>
        <taxon>Actinomycetota</taxon>
        <taxon>Actinomycetes</taxon>
        <taxon>Kitasatosporales</taxon>
        <taxon>Streptomycetaceae</taxon>
        <taxon>Streptomyces</taxon>
    </lineage>
</organism>